<dbReference type="RefSeq" id="XP_024333999.1">
    <property type="nucleotide sequence ID" value="XM_024487226.1"/>
</dbReference>
<dbReference type="PANTHER" id="PTHR33266">
    <property type="entry name" value="CHROMOSOME 15, WHOLE GENOME SHOTGUN SEQUENCE"/>
    <property type="match status" value="1"/>
</dbReference>
<evidence type="ECO:0000313" key="1">
    <source>
        <dbReference type="EMBL" id="OSX57205.1"/>
    </source>
</evidence>
<gene>
    <name evidence="1" type="ORF">POSPLADRAFT_1157691</name>
</gene>
<dbReference type="EMBL" id="KZ110609">
    <property type="protein sequence ID" value="OSX57205.1"/>
    <property type="molecule type" value="Genomic_DNA"/>
</dbReference>
<accession>A0A1X6MLG7</accession>
<protein>
    <submittedName>
        <fullName evidence="1">Uncharacterized protein</fullName>
    </submittedName>
</protein>
<dbReference type="STRING" id="670580.A0A1X6MLG7"/>
<evidence type="ECO:0000313" key="2">
    <source>
        <dbReference type="Proteomes" id="UP000194127"/>
    </source>
</evidence>
<reference evidence="1 2" key="1">
    <citation type="submission" date="2017-04" db="EMBL/GenBank/DDBJ databases">
        <title>Genome Sequence of the Model Brown-Rot Fungus Postia placenta SB12.</title>
        <authorList>
            <consortium name="DOE Joint Genome Institute"/>
            <person name="Gaskell J."/>
            <person name="Kersten P."/>
            <person name="Larrondo L.F."/>
            <person name="Canessa P."/>
            <person name="Martinez D."/>
            <person name="Hibbett D."/>
            <person name="Schmoll M."/>
            <person name="Kubicek C.P."/>
            <person name="Martinez A.T."/>
            <person name="Yadav J."/>
            <person name="Master E."/>
            <person name="Magnuson J.K."/>
            <person name="James T."/>
            <person name="Yaver D."/>
            <person name="Berka R."/>
            <person name="Labutti K."/>
            <person name="Lipzen A."/>
            <person name="Aerts A."/>
            <person name="Barry K."/>
            <person name="Henrissat B."/>
            <person name="Blanchette R."/>
            <person name="Grigoriev I."/>
            <person name="Cullen D."/>
        </authorList>
    </citation>
    <scope>NUCLEOTIDE SEQUENCE [LARGE SCALE GENOMIC DNA]</scope>
    <source>
        <strain evidence="1 2">MAD-698-R-SB12</strain>
    </source>
</reference>
<organism evidence="1 2">
    <name type="scientific">Postia placenta MAD-698-R-SB12</name>
    <dbReference type="NCBI Taxonomy" id="670580"/>
    <lineage>
        <taxon>Eukaryota</taxon>
        <taxon>Fungi</taxon>
        <taxon>Dikarya</taxon>
        <taxon>Basidiomycota</taxon>
        <taxon>Agaricomycotina</taxon>
        <taxon>Agaricomycetes</taxon>
        <taxon>Polyporales</taxon>
        <taxon>Adustoporiaceae</taxon>
        <taxon>Rhodonia</taxon>
    </lineage>
</organism>
<keyword evidence="2" id="KW-1185">Reference proteome</keyword>
<sequence>MAVVITKLTGIYDFTGVHNDALRDLLDDACLAALSVRLLLEYLPINEDIMHTGVRLVESHLAVVYTISKDRKYLTAGYPSEPVVAEAAAQVMRRFQDPVPDILARYTRSAMISAGQRGELVMRLLLIRAFDNASKRNRGDNDQIDRPVSLFAFLEELFNVGQVNKLRVSYPASGYGERFDAAFKDAHVRFTHFARLEDNSLVTSRGAWIAMTRGIAWQCAPQQEVIDCIVPVALNRGLLSEKTMTAILIQVKNRKSPAPLVIDESKLSHKGHRFFPAETEDRRPYIALVLELGVRNVSNLREKPPSVRLSESSNAPMHPRYQLDVYGCSPRVYSVVKDKKAYTLLLDGRDIYLEHPRRSTEPWLKRVRGYWSAKTADWTDDSGKAQGIDEDIEDDQTYLGASQIHGESISVVGEES</sequence>
<dbReference type="AlphaFoldDB" id="A0A1X6MLG7"/>
<proteinExistence type="predicted"/>
<dbReference type="Proteomes" id="UP000194127">
    <property type="component" value="Unassembled WGS sequence"/>
</dbReference>
<dbReference type="OrthoDB" id="107110at2759"/>
<dbReference type="GeneID" id="36332175"/>
<dbReference type="PANTHER" id="PTHR33266:SF1">
    <property type="entry name" value="F-BOX DOMAIN-CONTAINING PROTEIN"/>
    <property type="match status" value="1"/>
</dbReference>
<name>A0A1X6MLG7_9APHY</name>